<name>A0ACC6PBV6_9BACL</name>
<proteinExistence type="predicted"/>
<reference evidence="1" key="1">
    <citation type="submission" date="2024-03" db="EMBL/GenBank/DDBJ databases">
        <title>Whole genome sequecning of epiphytes from Marcgravia umbellata leaves.</title>
        <authorList>
            <person name="Kumar G."/>
            <person name="Savka M.A."/>
        </authorList>
    </citation>
    <scope>NUCLEOTIDE SEQUENCE</scope>
    <source>
        <strain evidence="1">RIT_BL5</strain>
    </source>
</reference>
<keyword evidence="2" id="KW-1185">Reference proteome</keyword>
<evidence type="ECO:0000313" key="1">
    <source>
        <dbReference type="EMBL" id="MEJ8303984.1"/>
    </source>
</evidence>
<sequence length="118" mass="13722">MELKNIIPILRIFDEEIARAFYIDYLGFQVDWEHRFEAHMPLYVQVSRGPVALHLSEHHGDCTPGAAVRIGVEDLQALHRELTDKPYRSLRPAIHEKPWGLKELAVTDPFGNRVIFYE</sequence>
<comment type="caution">
    <text evidence="1">The sequence shown here is derived from an EMBL/GenBank/DDBJ whole genome shotgun (WGS) entry which is preliminary data.</text>
</comment>
<evidence type="ECO:0000313" key="2">
    <source>
        <dbReference type="Proteomes" id="UP001380953"/>
    </source>
</evidence>
<dbReference type="Proteomes" id="UP001380953">
    <property type="component" value="Unassembled WGS sequence"/>
</dbReference>
<gene>
    <name evidence="1" type="ORF">WKI47_08750</name>
</gene>
<accession>A0ACC6PBV6</accession>
<protein>
    <submittedName>
        <fullName evidence="1">Glyoxalase superfamily protein</fullName>
    </submittedName>
</protein>
<dbReference type="EMBL" id="JBBKAR010000031">
    <property type="protein sequence ID" value="MEJ8303984.1"/>
    <property type="molecule type" value="Genomic_DNA"/>
</dbReference>
<organism evidence="1 2">
    <name type="scientific">Saccharibacillus sacchari</name>
    <dbReference type="NCBI Taxonomy" id="456493"/>
    <lineage>
        <taxon>Bacteria</taxon>
        <taxon>Bacillati</taxon>
        <taxon>Bacillota</taxon>
        <taxon>Bacilli</taxon>
        <taxon>Bacillales</taxon>
        <taxon>Paenibacillaceae</taxon>
        <taxon>Saccharibacillus</taxon>
    </lineage>
</organism>